<gene>
    <name evidence="2" type="ORF">GCM10011608_51900</name>
</gene>
<dbReference type="RefSeq" id="WP_189048889.1">
    <property type="nucleotide sequence ID" value="NZ_BMNB01000033.1"/>
</dbReference>
<dbReference type="Gene3D" id="3.40.50.620">
    <property type="entry name" value="HUPs"/>
    <property type="match status" value="1"/>
</dbReference>
<accession>A0A917X397</accession>
<feature type="domain" description="Asparagine synthetase" evidence="1">
    <location>
        <begin position="46"/>
        <end position="376"/>
    </location>
</feature>
<dbReference type="EMBL" id="BMNB01000033">
    <property type="protein sequence ID" value="GGM60477.1"/>
    <property type="molecule type" value="Genomic_DNA"/>
</dbReference>
<dbReference type="InterPro" id="IPR014729">
    <property type="entry name" value="Rossmann-like_a/b/a_fold"/>
</dbReference>
<evidence type="ECO:0000313" key="3">
    <source>
        <dbReference type="Proteomes" id="UP000608890"/>
    </source>
</evidence>
<dbReference type="SUPFAM" id="SSF52402">
    <property type="entry name" value="Adenine nucleotide alpha hydrolases-like"/>
    <property type="match status" value="1"/>
</dbReference>
<name>A0A917X397_9ACTN</name>
<evidence type="ECO:0000313" key="2">
    <source>
        <dbReference type="EMBL" id="GGM60477.1"/>
    </source>
</evidence>
<reference evidence="2" key="1">
    <citation type="journal article" date="2014" name="Int. J. Syst. Evol. Microbiol.">
        <title>Complete genome sequence of Corynebacterium casei LMG S-19264T (=DSM 44701T), isolated from a smear-ripened cheese.</title>
        <authorList>
            <consortium name="US DOE Joint Genome Institute (JGI-PGF)"/>
            <person name="Walter F."/>
            <person name="Albersmeier A."/>
            <person name="Kalinowski J."/>
            <person name="Ruckert C."/>
        </authorList>
    </citation>
    <scope>NUCLEOTIDE SEQUENCE</scope>
    <source>
        <strain evidence="2">CGMCC 4.7312</strain>
    </source>
</reference>
<proteinExistence type="predicted"/>
<dbReference type="GO" id="GO:0006529">
    <property type="term" value="P:asparagine biosynthetic process"/>
    <property type="evidence" value="ECO:0007669"/>
    <property type="project" value="InterPro"/>
</dbReference>
<keyword evidence="3" id="KW-1185">Reference proteome</keyword>
<dbReference type="AlphaFoldDB" id="A0A917X397"/>
<protein>
    <recommendedName>
        <fullName evidence="1">Asparagine synthetase domain-containing protein</fullName>
    </recommendedName>
</protein>
<dbReference type="Proteomes" id="UP000608890">
    <property type="component" value="Unassembled WGS sequence"/>
</dbReference>
<organism evidence="2 3">
    <name type="scientific">Micromonospora sonchi</name>
    <dbReference type="NCBI Taxonomy" id="1763543"/>
    <lineage>
        <taxon>Bacteria</taxon>
        <taxon>Bacillati</taxon>
        <taxon>Actinomycetota</taxon>
        <taxon>Actinomycetes</taxon>
        <taxon>Micromonosporales</taxon>
        <taxon>Micromonosporaceae</taxon>
        <taxon>Micromonospora</taxon>
    </lineage>
</organism>
<sequence>MNELSTSSIPRPTRLDIASGSVLGHGARSPSLMAADRPVPASPLAALEQAVLPALARPPCVVSFSGGLDSSLVLAVAVRVARREQLPPPVPVTWRFTDAPKAEESNWQDEVIRALDLTGPWHQLSAGDDLDFVGPVAGRLLHRYGGVLHPGNLHLHLPIIELAQGGSLLTGAGGDQILAGWWRPARTMRIRLRRALAPAVRAVLSPGRHRAVRAFPWLRPDVATDCHRSYAAEVRAEPHRLDRRIHWHLRRRDLAMTCASLAGVGADHQVSVVNPLLDAGFLAALIVRAGRLRTPTRQQLLTLIAGDELPAVVTAPRGKATFLEAFVRRHARNFMAGWDGSGVDEDLVDPVALKRLWSTWPIVPGTTALLQHLWWMTRSRRTGGVPPGPALAPERPTVAAPE</sequence>
<dbReference type="GO" id="GO:0004066">
    <property type="term" value="F:asparagine synthase (glutamine-hydrolyzing) activity"/>
    <property type="evidence" value="ECO:0007669"/>
    <property type="project" value="InterPro"/>
</dbReference>
<evidence type="ECO:0000259" key="1">
    <source>
        <dbReference type="Pfam" id="PF00733"/>
    </source>
</evidence>
<dbReference type="Pfam" id="PF00733">
    <property type="entry name" value="Asn_synthase"/>
    <property type="match status" value="1"/>
</dbReference>
<reference evidence="2" key="2">
    <citation type="submission" date="2020-09" db="EMBL/GenBank/DDBJ databases">
        <authorList>
            <person name="Sun Q."/>
            <person name="Zhou Y."/>
        </authorList>
    </citation>
    <scope>NUCLEOTIDE SEQUENCE</scope>
    <source>
        <strain evidence="2">CGMCC 4.7312</strain>
    </source>
</reference>
<dbReference type="InterPro" id="IPR001962">
    <property type="entry name" value="Asn_synthase"/>
</dbReference>
<comment type="caution">
    <text evidence="2">The sequence shown here is derived from an EMBL/GenBank/DDBJ whole genome shotgun (WGS) entry which is preliminary data.</text>
</comment>